<feature type="signal peptide" evidence="2">
    <location>
        <begin position="1"/>
        <end position="22"/>
    </location>
</feature>
<keyword evidence="1" id="KW-0472">Membrane</keyword>
<feature type="transmembrane region" description="Helical" evidence="1">
    <location>
        <begin position="38"/>
        <end position="58"/>
    </location>
</feature>
<keyword evidence="1" id="KW-0812">Transmembrane</keyword>
<protein>
    <submittedName>
        <fullName evidence="3">Urease accessory protein</fullName>
    </submittedName>
</protein>
<proteinExistence type="predicted"/>
<feature type="chain" id="PRO_5017618680" evidence="2">
    <location>
        <begin position="23"/>
        <end position="189"/>
    </location>
</feature>
<dbReference type="PIRSF" id="PIRSF016919">
    <property type="entry name" value="HupE_UreJ"/>
    <property type="match status" value="1"/>
</dbReference>
<keyword evidence="1" id="KW-1133">Transmembrane helix</keyword>
<evidence type="ECO:0000256" key="1">
    <source>
        <dbReference type="SAM" id="Phobius"/>
    </source>
</evidence>
<dbReference type="Proteomes" id="UP000262257">
    <property type="component" value="Unassembled WGS sequence"/>
</dbReference>
<dbReference type="EMBL" id="DPXL01000148">
    <property type="protein sequence ID" value="HCM32050.1"/>
    <property type="molecule type" value="Genomic_DNA"/>
</dbReference>
<organism evidence="3 4">
    <name type="scientific">Acinetobacter radioresistens</name>
    <dbReference type="NCBI Taxonomy" id="40216"/>
    <lineage>
        <taxon>Bacteria</taxon>
        <taxon>Pseudomonadati</taxon>
        <taxon>Pseudomonadota</taxon>
        <taxon>Gammaproteobacteria</taxon>
        <taxon>Moraxellales</taxon>
        <taxon>Moraxellaceae</taxon>
        <taxon>Acinetobacter</taxon>
    </lineage>
</organism>
<accession>A0A3D3G1Y8</accession>
<feature type="transmembrane region" description="Helical" evidence="1">
    <location>
        <begin position="65"/>
        <end position="85"/>
    </location>
</feature>
<dbReference type="AlphaFoldDB" id="A0A3D3G1Y8"/>
<feature type="transmembrane region" description="Helical" evidence="1">
    <location>
        <begin position="91"/>
        <end position="108"/>
    </location>
</feature>
<feature type="transmembrane region" description="Helical" evidence="1">
    <location>
        <begin position="113"/>
        <end position="131"/>
    </location>
</feature>
<evidence type="ECO:0000313" key="3">
    <source>
        <dbReference type="EMBL" id="HCM32050.1"/>
    </source>
</evidence>
<evidence type="ECO:0000256" key="2">
    <source>
        <dbReference type="SAM" id="SignalP"/>
    </source>
</evidence>
<feature type="transmembrane region" description="Helical" evidence="1">
    <location>
        <begin position="143"/>
        <end position="165"/>
    </location>
</feature>
<dbReference type="Pfam" id="PF04955">
    <property type="entry name" value="HupE_UreJ"/>
    <property type="match status" value="1"/>
</dbReference>
<gene>
    <name evidence="3" type="ORF">DIC32_11685</name>
</gene>
<name>A0A3D3G1Y8_ACIRA</name>
<sequence length="189" mass="19853">MKNIIQRASLIMLGLIPAVSQAHPGHDHHSGFSAGFLHPFTGMDHMIMALALGVLLWSAARQWKILGMASMATALVFGFVLGQQQLFSSSLAEYGIIASLLMVTLALWSKSRIILPVATALLVTFHGIAHGNELGHSGHIAGLVSGMIIAMSLIYTAGLGLGALITRYIPYGKKIVGACAAIVALIGLT</sequence>
<reference evidence="3 4" key="1">
    <citation type="journal article" date="2018" name="Nat. Biotechnol.">
        <title>A standardized bacterial taxonomy based on genome phylogeny substantially revises the tree of life.</title>
        <authorList>
            <person name="Parks D.H."/>
            <person name="Chuvochina M."/>
            <person name="Waite D.W."/>
            <person name="Rinke C."/>
            <person name="Skarshewski A."/>
            <person name="Chaumeil P.A."/>
            <person name="Hugenholtz P."/>
        </authorList>
    </citation>
    <scope>NUCLEOTIDE SEQUENCE [LARGE SCALE GENOMIC DNA]</scope>
    <source>
        <strain evidence="3">UBA10045</strain>
    </source>
</reference>
<keyword evidence="2" id="KW-0732">Signal</keyword>
<comment type="caution">
    <text evidence="3">The sequence shown here is derived from an EMBL/GenBank/DDBJ whole genome shotgun (WGS) entry which is preliminary data.</text>
</comment>
<evidence type="ECO:0000313" key="4">
    <source>
        <dbReference type="Proteomes" id="UP000262257"/>
    </source>
</evidence>
<dbReference type="InterPro" id="IPR007038">
    <property type="entry name" value="HupE_UreJ"/>
</dbReference>